<evidence type="ECO:0000256" key="2">
    <source>
        <dbReference type="ARBA" id="ARBA00022964"/>
    </source>
</evidence>
<comment type="similarity">
    <text evidence="1">Belongs to the intradiol ring-cleavage dioxygenase family.</text>
</comment>
<name>A0ABN1A529_9ACTN</name>
<dbReference type="SUPFAM" id="SSF49482">
    <property type="entry name" value="Aromatic compound dioxygenase"/>
    <property type="match status" value="1"/>
</dbReference>
<dbReference type="RefSeq" id="WP_344090947.1">
    <property type="nucleotide sequence ID" value="NZ_BAAAHB010000032.1"/>
</dbReference>
<evidence type="ECO:0000313" key="7">
    <source>
        <dbReference type="Proteomes" id="UP001499895"/>
    </source>
</evidence>
<dbReference type="InterPro" id="IPR050770">
    <property type="entry name" value="Intradiol_RC_Dioxygenase"/>
</dbReference>
<sequence>MAPEPTQERIRREAPGLPLPAGGAPAPPAGTPAFGPYTGIALRRPGRPPVPVRPAPGAVELTGPVFGPADVGPLDCDLTRQHRGEPLGERITVGGRVLDRRGRPVHGQLVELWQANAAGRYAHGLDRHQAPLDPNFTGTGRCLTDDEGRYRFTTVRPGAYPWRSDRPNTWRPAHLHFSLFGTAFTQRLVTQMYFPGDPLLPYDAIWNALGDPAAQERLVAAYDPALNTPEWSLGYRWDIVLDGPAATWAEEGR</sequence>
<keyword evidence="3" id="KW-0560">Oxidoreductase</keyword>
<dbReference type="InterPro" id="IPR012785">
    <property type="entry name" value="Protocat_dOase_b"/>
</dbReference>
<feature type="compositionally biased region" description="Basic and acidic residues" evidence="4">
    <location>
        <begin position="1"/>
        <end position="14"/>
    </location>
</feature>
<feature type="domain" description="Intradiol ring-cleavage dioxygenases" evidence="5">
    <location>
        <begin position="93"/>
        <end position="121"/>
    </location>
</feature>
<dbReference type="PROSITE" id="PS00083">
    <property type="entry name" value="INTRADIOL_DIOXYGENAS"/>
    <property type="match status" value="1"/>
</dbReference>
<dbReference type="InterPro" id="IPR000627">
    <property type="entry name" value="Intradiol_dOase_C"/>
</dbReference>
<reference evidence="6 7" key="1">
    <citation type="journal article" date="2019" name="Int. J. Syst. Evol. Microbiol.">
        <title>The Global Catalogue of Microorganisms (GCM) 10K type strain sequencing project: providing services to taxonomists for standard genome sequencing and annotation.</title>
        <authorList>
            <consortium name="The Broad Institute Genomics Platform"/>
            <consortium name="The Broad Institute Genome Sequencing Center for Infectious Disease"/>
            <person name="Wu L."/>
            <person name="Ma J."/>
        </authorList>
    </citation>
    <scope>NUCLEOTIDE SEQUENCE [LARGE SCALE GENOMIC DNA]</scope>
    <source>
        <strain evidence="6 7">JCM 10649</strain>
    </source>
</reference>
<comment type="caution">
    <text evidence="6">The sequence shown here is derived from an EMBL/GenBank/DDBJ whole genome shotgun (WGS) entry which is preliminary data.</text>
</comment>
<dbReference type="PANTHER" id="PTHR33711">
    <property type="entry name" value="DIOXYGENASE, PUTATIVE (AFU_ORTHOLOGUE AFUA_2G02910)-RELATED"/>
    <property type="match status" value="1"/>
</dbReference>
<proteinExistence type="inferred from homology"/>
<dbReference type="Proteomes" id="UP001499895">
    <property type="component" value="Unassembled WGS sequence"/>
</dbReference>
<feature type="compositionally biased region" description="Low complexity" evidence="4">
    <location>
        <begin position="15"/>
        <end position="24"/>
    </location>
</feature>
<keyword evidence="2" id="KW-0223">Dioxygenase</keyword>
<evidence type="ECO:0000259" key="5">
    <source>
        <dbReference type="PROSITE" id="PS00083"/>
    </source>
</evidence>
<accession>A0ABN1A529</accession>
<dbReference type="Pfam" id="PF00775">
    <property type="entry name" value="Dioxygenase_C"/>
    <property type="match status" value="1"/>
</dbReference>
<gene>
    <name evidence="6" type="primary">pcaH</name>
    <name evidence="6" type="ORF">GCM10009544_32410</name>
</gene>
<keyword evidence="7" id="KW-1185">Reference proteome</keyword>
<dbReference type="Gene3D" id="2.60.130.10">
    <property type="entry name" value="Aromatic compound dioxygenase"/>
    <property type="match status" value="1"/>
</dbReference>
<dbReference type="EMBL" id="BAAAHB010000032">
    <property type="protein sequence ID" value="GAA0467695.1"/>
    <property type="molecule type" value="Genomic_DNA"/>
</dbReference>
<dbReference type="InterPro" id="IPR015889">
    <property type="entry name" value="Intradiol_dOase_core"/>
</dbReference>
<dbReference type="PANTHER" id="PTHR33711:SF10">
    <property type="entry name" value="INTRADIOL RING-CLEAVAGE DIOXYGENASES DOMAIN-CONTAINING PROTEIN"/>
    <property type="match status" value="1"/>
</dbReference>
<protein>
    <submittedName>
        <fullName evidence="6">Protocatechuate 3,4-dioxygenase subunit beta</fullName>
    </submittedName>
</protein>
<organism evidence="6 7">
    <name type="scientific">Streptomyces stramineus</name>
    <dbReference type="NCBI Taxonomy" id="173861"/>
    <lineage>
        <taxon>Bacteria</taxon>
        <taxon>Bacillati</taxon>
        <taxon>Actinomycetota</taxon>
        <taxon>Actinomycetes</taxon>
        <taxon>Kitasatosporales</taxon>
        <taxon>Streptomycetaceae</taxon>
        <taxon>Streptomyces</taxon>
    </lineage>
</organism>
<evidence type="ECO:0000313" key="6">
    <source>
        <dbReference type="EMBL" id="GAA0467695.1"/>
    </source>
</evidence>
<evidence type="ECO:0000256" key="3">
    <source>
        <dbReference type="ARBA" id="ARBA00023002"/>
    </source>
</evidence>
<feature type="region of interest" description="Disordered" evidence="4">
    <location>
        <begin position="1"/>
        <end position="56"/>
    </location>
</feature>
<evidence type="ECO:0000256" key="4">
    <source>
        <dbReference type="SAM" id="MobiDB-lite"/>
    </source>
</evidence>
<dbReference type="NCBIfam" id="TIGR02422">
    <property type="entry name" value="protocat_beta"/>
    <property type="match status" value="1"/>
</dbReference>
<evidence type="ECO:0000256" key="1">
    <source>
        <dbReference type="ARBA" id="ARBA00007825"/>
    </source>
</evidence>